<keyword evidence="3" id="KW-1133">Transmembrane helix</keyword>
<proteinExistence type="inferred from homology"/>
<dbReference type="GO" id="GO:0052572">
    <property type="term" value="P:response to host immune response"/>
    <property type="evidence" value="ECO:0007669"/>
    <property type="project" value="TreeGrafter"/>
</dbReference>
<dbReference type="EMBL" id="FUFA01000002">
    <property type="protein sequence ID" value="SPM33290.1"/>
    <property type="molecule type" value="Genomic_DNA"/>
</dbReference>
<organism evidence="6 7">
    <name type="scientific">Mycobacterium rhizamassiliense</name>
    <dbReference type="NCBI Taxonomy" id="1841860"/>
    <lineage>
        <taxon>Bacteria</taxon>
        <taxon>Bacillati</taxon>
        <taxon>Actinomycetota</taxon>
        <taxon>Actinomycetes</taxon>
        <taxon>Mycobacteriales</taxon>
        <taxon>Mycobacteriaceae</taxon>
        <taxon>Mycobacterium</taxon>
    </lineage>
</organism>
<keyword evidence="7" id="KW-1185">Reference proteome</keyword>
<feature type="region of interest" description="Disordered" evidence="2">
    <location>
        <begin position="440"/>
        <end position="467"/>
    </location>
</feature>
<dbReference type="Proteomes" id="UP000240988">
    <property type="component" value="Unassembled WGS sequence"/>
</dbReference>
<dbReference type="InterPro" id="IPR038332">
    <property type="entry name" value="PPE_sf"/>
</dbReference>
<dbReference type="PANTHER" id="PTHR46766">
    <property type="entry name" value="GLUTAMINE-RICH PROTEIN 2"/>
    <property type="match status" value="1"/>
</dbReference>
<evidence type="ECO:0000256" key="2">
    <source>
        <dbReference type="SAM" id="MobiDB-lite"/>
    </source>
</evidence>
<name>A0A2U3NP42_9MYCO</name>
<dbReference type="PANTHER" id="PTHR46766:SF1">
    <property type="entry name" value="GLUTAMINE-RICH PROTEIN 2"/>
    <property type="match status" value="1"/>
</dbReference>
<dbReference type="AlphaFoldDB" id="A0A2U3NP42"/>
<dbReference type="Pfam" id="PF18878">
    <property type="entry name" value="PPE-PPW"/>
    <property type="match status" value="1"/>
</dbReference>
<dbReference type="SUPFAM" id="SSF140459">
    <property type="entry name" value="PE/PPE dimer-like"/>
    <property type="match status" value="1"/>
</dbReference>
<evidence type="ECO:0000259" key="4">
    <source>
        <dbReference type="Pfam" id="PF00823"/>
    </source>
</evidence>
<keyword evidence="3" id="KW-0472">Membrane</keyword>
<dbReference type="Gene3D" id="1.20.1260.20">
    <property type="entry name" value="PPE superfamily"/>
    <property type="match status" value="1"/>
</dbReference>
<evidence type="ECO:0000313" key="6">
    <source>
        <dbReference type="EMBL" id="SPM33290.1"/>
    </source>
</evidence>
<protein>
    <submittedName>
        <fullName evidence="6">PPE family protein</fullName>
    </submittedName>
</protein>
<evidence type="ECO:0000256" key="1">
    <source>
        <dbReference type="ARBA" id="ARBA00010652"/>
    </source>
</evidence>
<dbReference type="InterPro" id="IPR043641">
    <property type="entry name" value="PPE-PPW_C"/>
</dbReference>
<dbReference type="STRING" id="1841860.GCA_900157375_01095"/>
<comment type="similarity">
    <text evidence="1">Belongs to the mycobacterial PPE family.</text>
</comment>
<feature type="transmembrane region" description="Helical" evidence="3">
    <location>
        <begin position="322"/>
        <end position="347"/>
    </location>
</feature>
<reference evidence="6 7" key="1">
    <citation type="submission" date="2017-01" db="EMBL/GenBank/DDBJ databases">
        <authorList>
            <consortium name="Urmite Genomes"/>
        </authorList>
    </citation>
    <scope>NUCLEOTIDE SEQUENCE [LARGE SCALE GENOMIC DNA]</scope>
    <source>
        <strain evidence="6 7">AB57</strain>
    </source>
</reference>
<evidence type="ECO:0000259" key="5">
    <source>
        <dbReference type="Pfam" id="PF18878"/>
    </source>
</evidence>
<dbReference type="InterPro" id="IPR000030">
    <property type="entry name" value="PPE_dom"/>
</dbReference>
<accession>A0A2U3NP42</accession>
<keyword evidence="3" id="KW-0812">Transmembrane</keyword>
<sequence>MTAPVWMAFPPEVHSALLSSGPGPGSLLAAAAAWGSLGNEYAAVADELGATVGAVQAGVWEGPSAESYVSANAPYVAWLRENSVNSTELAARHVAAATAYTAALAVMPTLGELAANHVTHAALLATNFFGVNTIPIAVYEADYARMWVQAATTMTTYQAVATAAVAAAPEATPAPQIEKADATTAVAAKTTGAPPPLPSWLQELLKWLGYTPPTKVPLPVNPGQYPTLSGSFLSNILNDLNITAGEFTIHPGETLGQEVGQQLFYFWYTTTYLLPADLQAIAHGNLSQIFSLNTIAVLFSYVIMRIGNILAVVNYLALEPQYLIPLLPVFAPLSTVGLTGFAGLAALAQHAAALPAIVPALAPAVPPIALAPVLSAAPSPVSMPAATPATVPSAVPAITAPPAPPAPAPPPAISPGAEGFGYMMGNLAMGLRAKDRVKTDEPLYRSGSKAPALPAPAGTREPARVRRRRTKVKELGRGYEYMDLEPELVTASDQGAGALGFPGTAHLEPAATAAGLTTINGDAYGGGPTLPMMPHTWEGREDA</sequence>
<dbReference type="Pfam" id="PF00823">
    <property type="entry name" value="PPE"/>
    <property type="match status" value="1"/>
</dbReference>
<evidence type="ECO:0000256" key="3">
    <source>
        <dbReference type="SAM" id="Phobius"/>
    </source>
</evidence>
<dbReference type="FunFam" id="1.20.1260.20:FF:000001">
    <property type="entry name" value="PPE family protein PPE41"/>
    <property type="match status" value="1"/>
</dbReference>
<dbReference type="RefSeq" id="WP_077086669.1">
    <property type="nucleotide sequence ID" value="NZ_LT721901.1"/>
</dbReference>
<feature type="transmembrane region" description="Helical" evidence="3">
    <location>
        <begin position="295"/>
        <end position="316"/>
    </location>
</feature>
<dbReference type="OrthoDB" id="4753487at2"/>
<feature type="domain" description="PPE-PPW subfamily C-terminal" evidence="5">
    <location>
        <begin position="490"/>
        <end position="537"/>
    </location>
</feature>
<evidence type="ECO:0000313" key="7">
    <source>
        <dbReference type="Proteomes" id="UP000240988"/>
    </source>
</evidence>
<feature type="domain" description="PPE" evidence="4">
    <location>
        <begin position="6"/>
        <end position="168"/>
    </location>
</feature>
<gene>
    <name evidence="6" type="ORF">MRAB57_1094</name>
</gene>